<dbReference type="SMART" id="SM00025">
    <property type="entry name" value="Pumilio"/>
    <property type="match status" value="2"/>
</dbReference>
<evidence type="ECO:0000313" key="6">
    <source>
        <dbReference type="Proteomes" id="UP000011116"/>
    </source>
</evidence>
<dbReference type="Gramene" id="HORVU.MOREX.r2.4HG0333020.1">
    <property type="protein sequence ID" value="HORVU.MOREX.r2.4HG0333020.1"/>
    <property type="gene ID" value="HORVU.MOREX.r2.4HG0333020"/>
</dbReference>
<reference evidence="5" key="3">
    <citation type="submission" date="2022-01" db="UniProtKB">
        <authorList>
            <consortium name="EnsemblPlants"/>
        </authorList>
    </citation>
    <scope>IDENTIFICATION</scope>
    <source>
        <strain evidence="5">subsp. vulgare</strain>
    </source>
</reference>
<name>A0A8I6XHI0_HORVV</name>
<feature type="region of interest" description="Disordered" evidence="4">
    <location>
        <begin position="73"/>
        <end position="92"/>
    </location>
</feature>
<dbReference type="EnsemblPlants" id="HORVU.MOREX.r3.4HG0400200.1">
    <property type="protein sequence ID" value="HORVU.MOREX.r3.4HG0400200.1"/>
    <property type="gene ID" value="HORVU.MOREX.r3.4HG0400200"/>
</dbReference>
<feature type="repeat" description="Pumilio" evidence="3">
    <location>
        <begin position="404"/>
        <end position="439"/>
    </location>
</feature>
<dbReference type="PROSITE" id="PS50302">
    <property type="entry name" value="PUM"/>
    <property type="match status" value="2"/>
</dbReference>
<dbReference type="GO" id="GO:0003723">
    <property type="term" value="F:RNA binding"/>
    <property type="evidence" value="ECO:0007669"/>
    <property type="project" value="InterPro"/>
</dbReference>
<protein>
    <recommendedName>
        <fullName evidence="7">PUM-HD domain-containing protein</fullName>
    </recommendedName>
</protein>
<dbReference type="InterPro" id="IPR011989">
    <property type="entry name" value="ARM-like"/>
</dbReference>
<dbReference type="GO" id="GO:0006417">
    <property type="term" value="P:regulation of translation"/>
    <property type="evidence" value="ECO:0007669"/>
    <property type="project" value="UniProtKB-KW"/>
</dbReference>
<reference evidence="5" key="2">
    <citation type="submission" date="2020-10" db="EMBL/GenBank/DDBJ databases">
        <authorList>
            <person name="Scholz U."/>
            <person name="Mascher M."/>
            <person name="Fiebig A."/>
        </authorList>
    </citation>
    <scope>NUCLEOTIDE SEQUENCE [LARGE SCALE GENOMIC DNA]</scope>
    <source>
        <strain evidence="5">cv. Morex</strain>
    </source>
</reference>
<dbReference type="PANTHER" id="PTHR12537:SF133">
    <property type="entry name" value="OS03G0193150 PROTEIN"/>
    <property type="match status" value="1"/>
</dbReference>
<keyword evidence="1" id="KW-0677">Repeat</keyword>
<feature type="repeat" description="Pumilio" evidence="3">
    <location>
        <begin position="368"/>
        <end position="403"/>
    </location>
</feature>
<evidence type="ECO:0000256" key="4">
    <source>
        <dbReference type="SAM" id="MobiDB-lite"/>
    </source>
</evidence>
<evidence type="ECO:0000256" key="1">
    <source>
        <dbReference type="ARBA" id="ARBA00022737"/>
    </source>
</evidence>
<proteinExistence type="predicted"/>
<dbReference type="Gene3D" id="1.25.10.10">
    <property type="entry name" value="Leucine-rich Repeat Variant"/>
    <property type="match status" value="1"/>
</dbReference>
<evidence type="ECO:0000256" key="3">
    <source>
        <dbReference type="PROSITE-ProRule" id="PRU00317"/>
    </source>
</evidence>
<evidence type="ECO:0000256" key="2">
    <source>
        <dbReference type="ARBA" id="ARBA00022845"/>
    </source>
</evidence>
<dbReference type="InterPro" id="IPR001313">
    <property type="entry name" value="Pumilio_RNA-bd_rpt"/>
</dbReference>
<dbReference type="InterPro" id="IPR016024">
    <property type="entry name" value="ARM-type_fold"/>
</dbReference>
<keyword evidence="2" id="KW-0810">Translation regulation</keyword>
<dbReference type="PANTHER" id="PTHR12537">
    <property type="entry name" value="RNA BINDING PROTEIN PUMILIO-RELATED"/>
    <property type="match status" value="1"/>
</dbReference>
<dbReference type="SMR" id="A0A8I6XHI0"/>
<evidence type="ECO:0008006" key="7">
    <source>
        <dbReference type="Google" id="ProtNLM"/>
    </source>
</evidence>
<dbReference type="Gramene" id="HORVU.MOREX.r3.4HG0400200.1">
    <property type="protein sequence ID" value="HORVU.MOREX.r3.4HG0400200.1"/>
    <property type="gene ID" value="HORVU.MOREX.r3.4HG0400200"/>
</dbReference>
<evidence type="ECO:0000313" key="5">
    <source>
        <dbReference type="EnsemblPlants" id="HORVU.MOREX.r3.4HG0400200.1"/>
    </source>
</evidence>
<accession>A0A8I6XHI0</accession>
<dbReference type="Pfam" id="PF00806">
    <property type="entry name" value="PUF"/>
    <property type="match status" value="1"/>
</dbReference>
<reference evidence="6" key="1">
    <citation type="journal article" date="2012" name="Nature">
        <title>A physical, genetic and functional sequence assembly of the barley genome.</title>
        <authorList>
            <consortium name="The International Barley Genome Sequencing Consortium"/>
            <person name="Mayer K.F."/>
            <person name="Waugh R."/>
            <person name="Brown J.W."/>
            <person name="Schulman A."/>
            <person name="Langridge P."/>
            <person name="Platzer M."/>
            <person name="Fincher G.B."/>
            <person name="Muehlbauer G.J."/>
            <person name="Sato K."/>
            <person name="Close T.J."/>
            <person name="Wise R.P."/>
            <person name="Stein N."/>
        </authorList>
    </citation>
    <scope>NUCLEOTIDE SEQUENCE [LARGE SCALE GENOMIC DNA]</scope>
    <source>
        <strain evidence="6">cv. Morex</strain>
    </source>
</reference>
<feature type="region of interest" description="Disordered" evidence="4">
    <location>
        <begin position="1"/>
        <end position="58"/>
    </location>
</feature>
<dbReference type="SUPFAM" id="SSF48371">
    <property type="entry name" value="ARM repeat"/>
    <property type="match status" value="1"/>
</dbReference>
<feature type="compositionally biased region" description="Pro residues" evidence="4">
    <location>
        <begin position="1"/>
        <end position="10"/>
    </location>
</feature>
<organism evidence="5 6">
    <name type="scientific">Hordeum vulgare subsp. vulgare</name>
    <name type="common">Domesticated barley</name>
    <dbReference type="NCBI Taxonomy" id="112509"/>
    <lineage>
        <taxon>Eukaryota</taxon>
        <taxon>Viridiplantae</taxon>
        <taxon>Streptophyta</taxon>
        <taxon>Embryophyta</taxon>
        <taxon>Tracheophyta</taxon>
        <taxon>Spermatophyta</taxon>
        <taxon>Magnoliopsida</taxon>
        <taxon>Liliopsida</taxon>
        <taxon>Poales</taxon>
        <taxon>Poaceae</taxon>
        <taxon>BOP clade</taxon>
        <taxon>Pooideae</taxon>
        <taxon>Triticodae</taxon>
        <taxon>Triticeae</taxon>
        <taxon>Hordeinae</taxon>
        <taxon>Hordeum</taxon>
    </lineage>
</organism>
<dbReference type="AlphaFoldDB" id="A0A8I6XHI0"/>
<keyword evidence="6" id="KW-1185">Reference proteome</keyword>
<dbReference type="Proteomes" id="UP000011116">
    <property type="component" value="Chromosome 4H"/>
</dbReference>
<sequence length="520" mass="57733">MDPGGPPRPAPFHAGARAFYPGEPSSSSSPPPPPPPQQGSAIQPVPQASLPADHGADALPLDHESLARWLGDMHLTEPSPPPQQHQQQQGHAIQNLGAGTRPFVPGLPVPGLIPPLRPQFELQQQPYWSSGGYLPTVDAGTAAGNYPYHSLGPDLGPTEWEAQPSLPPHYQASKLVDIRWSLFHFPFALLHLVMSPDPEYSAIMVHRLQDGDKKMRDLVLAGFMLDPHPILGNWQGHDVFKALLDSFYRRHEQLRIIVEAAVMPPTLVLRSRDGLTSLKLLITAVAWHPGLSTRLVGYVLSDRVMDGLGGNEVIAHCFIEMDYEVTKPLITHALETIDDKLQFLFGSAFFSTCLRFAAHEELLLLQTAVLDRAVAIARGKYGSRFLQHVLDHGNIEFRRQLVARIMENVLGLCEDRYGKFVVQHCFLNKKMELLTTVLRGCLDLPQPYFHQLVTKAVVSRNSHILPFNRLLQAANAPFPAEARELADRIDALPYPNRNLSAVKRLLSAVRRTRVLTEQVG</sequence>